<evidence type="ECO:0000256" key="1">
    <source>
        <dbReference type="SAM" id="Coils"/>
    </source>
</evidence>
<reference evidence="3" key="1">
    <citation type="journal article" date="2020" name="Nature">
        <title>Giant virus diversity and host interactions through global metagenomics.</title>
        <authorList>
            <person name="Schulz F."/>
            <person name="Roux S."/>
            <person name="Paez-Espino D."/>
            <person name="Jungbluth S."/>
            <person name="Walsh D.A."/>
            <person name="Denef V.J."/>
            <person name="McMahon K.D."/>
            <person name="Konstantinidis K.T."/>
            <person name="Eloe-Fadrosh E.A."/>
            <person name="Kyrpides N.C."/>
            <person name="Woyke T."/>
        </authorList>
    </citation>
    <scope>NUCLEOTIDE SEQUENCE</scope>
    <source>
        <strain evidence="3">GVMAG-M-3300020182-84</strain>
    </source>
</reference>
<feature type="region of interest" description="Disordered" evidence="2">
    <location>
        <begin position="763"/>
        <end position="795"/>
    </location>
</feature>
<evidence type="ECO:0000256" key="2">
    <source>
        <dbReference type="SAM" id="MobiDB-lite"/>
    </source>
</evidence>
<organism evidence="3">
    <name type="scientific">viral metagenome</name>
    <dbReference type="NCBI Taxonomy" id="1070528"/>
    <lineage>
        <taxon>unclassified sequences</taxon>
        <taxon>metagenomes</taxon>
        <taxon>organismal metagenomes</taxon>
    </lineage>
</organism>
<dbReference type="AlphaFoldDB" id="A0A6C0C3A5"/>
<feature type="region of interest" description="Disordered" evidence="2">
    <location>
        <begin position="617"/>
        <end position="647"/>
    </location>
</feature>
<name>A0A6C0C3A5_9ZZZZ</name>
<sequence length="795" mass="93763">MSFFTVYELVINLDHNIPSSEGESVLKFTKDNLHHPEMENVKKKLHTYPYYTSDLKYPSILRNLDYATRVEIFFNKTEFVKYLTNYTSESKIDLTPEQRVSNNNHNVLFMIELLFPTKFPTYNDISDSYNRFIKNNTRISNIQLGLITNFFNTKYYSYINYQGSIYTFRRSIWLNDFLNHPGYYDLRNNYEKFIIWQNQSLANIQIAKNKELENEFNEIFIWFKEINRQIMTEKVKRSLYPNTHAATNKFIDYYILILHTFFKYRESNNGKHGKWSTNYDPNDQRNLIKPFLENKVLKYLIDMKNENKKHKKNPLWIHNTPYYIYKKENGAYKYGIDMKNTANRDSYETSNIINDIRNNKVAVRLSTFLTIMIGTPKIFEDTEPLIKKLNPAAENKSEKKEVIYKGLLKRTFITNSYLINRVLKDSVPEEYSNLYYTIAGSGGSGYNRLSSYKGKSRVKAGNSQLQERINSIQIDDMVSKNSSGEIYDNNKGIYNTSVEELFQFLDYVYTSKIKGQSSFTTSQELPRDVYEEFLNIGITTNENNNPKQYEIYLMVDFFKGEINDTNKDKLLCDYTSNRLGQLFEDITVGKSSGKIEPWNAKTHRLELMDLNDIEKSMKKEEEEEKNTTSNNTMGDNNTDNYYTSNNTQSDSKISRILHEIINQLNIAYNLKNAQIDVTEEEIQEEILNIVDSDIINNVMDKSRIQDKKMLLEINKIINNFKSKLSELEIEIKNEKDYNVKEGLKKQNVFYNELLKIPNFLLENEEGKPQSGGKKRKSRKSKEHRNKRITRKNKKN</sequence>
<feature type="compositionally biased region" description="Low complexity" evidence="2">
    <location>
        <begin position="627"/>
        <end position="647"/>
    </location>
</feature>
<feature type="compositionally biased region" description="Basic residues" evidence="2">
    <location>
        <begin position="772"/>
        <end position="795"/>
    </location>
</feature>
<protein>
    <submittedName>
        <fullName evidence="3">Uncharacterized protein</fullName>
    </submittedName>
</protein>
<feature type="coiled-coil region" evidence="1">
    <location>
        <begin position="710"/>
        <end position="737"/>
    </location>
</feature>
<accession>A0A6C0C3A5</accession>
<keyword evidence="1" id="KW-0175">Coiled coil</keyword>
<dbReference type="EMBL" id="MN739313">
    <property type="protein sequence ID" value="QHS98274.1"/>
    <property type="molecule type" value="Genomic_DNA"/>
</dbReference>
<evidence type="ECO:0000313" key="3">
    <source>
        <dbReference type="EMBL" id="QHS98274.1"/>
    </source>
</evidence>
<proteinExistence type="predicted"/>